<dbReference type="PATRIC" id="fig|345309.4.peg.2473"/>
<protein>
    <recommendedName>
        <fullName evidence="3">Methyltransferase family protein</fullName>
    </recommendedName>
</protein>
<dbReference type="EMBL" id="JZRB01000030">
    <property type="protein sequence ID" value="KJV30923.1"/>
    <property type="molecule type" value="Genomic_DNA"/>
</dbReference>
<evidence type="ECO:0000313" key="1">
    <source>
        <dbReference type="EMBL" id="KJV30923.1"/>
    </source>
</evidence>
<dbReference type="AlphaFoldDB" id="A0A0F3KI82"/>
<evidence type="ECO:0008006" key="3">
    <source>
        <dbReference type="Google" id="ProtNLM"/>
    </source>
</evidence>
<accession>A0A0F3KI82</accession>
<dbReference type="InterPro" id="IPR029063">
    <property type="entry name" value="SAM-dependent_MTases_sf"/>
</dbReference>
<proteinExistence type="predicted"/>
<dbReference type="CDD" id="cd02440">
    <property type="entry name" value="AdoMet_MTases"/>
    <property type="match status" value="1"/>
</dbReference>
<organism evidence="1 2">
    <name type="scientific">Luteibacter yeojuensis</name>
    <dbReference type="NCBI Taxonomy" id="345309"/>
    <lineage>
        <taxon>Bacteria</taxon>
        <taxon>Pseudomonadati</taxon>
        <taxon>Pseudomonadota</taxon>
        <taxon>Gammaproteobacteria</taxon>
        <taxon>Lysobacterales</taxon>
        <taxon>Rhodanobacteraceae</taxon>
        <taxon>Luteibacter</taxon>
    </lineage>
</organism>
<dbReference type="Proteomes" id="UP000033651">
    <property type="component" value="Unassembled WGS sequence"/>
</dbReference>
<dbReference type="RefSeq" id="WP_045830288.1">
    <property type="nucleotide sequence ID" value="NZ_JZRB01000030.1"/>
</dbReference>
<gene>
    <name evidence="1" type="ORF">VI08_14350</name>
</gene>
<dbReference type="PANTHER" id="PTHR43861">
    <property type="entry name" value="TRANS-ACONITATE 2-METHYLTRANSFERASE-RELATED"/>
    <property type="match status" value="1"/>
</dbReference>
<name>A0A0F3KI82_9GAMM</name>
<dbReference type="Gene3D" id="3.40.50.150">
    <property type="entry name" value="Vaccinia Virus protein VP39"/>
    <property type="match status" value="1"/>
</dbReference>
<keyword evidence="2" id="KW-1185">Reference proteome</keyword>
<comment type="caution">
    <text evidence="1">The sequence shown here is derived from an EMBL/GenBank/DDBJ whole genome shotgun (WGS) entry which is preliminary data.</text>
</comment>
<dbReference type="Pfam" id="PF13489">
    <property type="entry name" value="Methyltransf_23"/>
    <property type="match status" value="1"/>
</dbReference>
<evidence type="ECO:0000313" key="2">
    <source>
        <dbReference type="Proteomes" id="UP000033651"/>
    </source>
</evidence>
<dbReference type="SUPFAM" id="SSF53335">
    <property type="entry name" value="S-adenosyl-L-methionine-dependent methyltransferases"/>
    <property type="match status" value="1"/>
</dbReference>
<reference evidence="1 2" key="1">
    <citation type="submission" date="2015-03" db="EMBL/GenBank/DDBJ databases">
        <title>Draft genome sequence of Luteibacter yeojuensis strain SU11.</title>
        <authorList>
            <person name="Sulaiman J."/>
            <person name="Priya K."/>
            <person name="Chan K.-G."/>
        </authorList>
    </citation>
    <scope>NUCLEOTIDE SEQUENCE [LARGE SCALE GENOMIC DNA]</scope>
    <source>
        <strain evidence="1 2">SU11</strain>
    </source>
</reference>
<sequence length="261" mass="29199">MNDYLNRRFGGHRAPAAWPGHALLTLIEPWRLQLDYFGAHLFLKGEGNNRRVLDVGCGNGLFLRRAESLGWQATGLDPDPSAVQAARSQGLDVHQGFVDSDAVPIAPLFDVIIFRHSIEHVTNIHANLCCALRRLRPGGMVWLAWPNPTGPGARYFRESWRGLEVPRHLCIPSGMAMARMLSDAGFERAALRRRGRHAREIVRESASIAVAHGDAINRKRARRAGWIRRWSNFLATIVPGGGEELVMVAFAPMHRRKEVAR</sequence>